<dbReference type="Gene3D" id="2.60.40.1120">
    <property type="entry name" value="Carboxypeptidase-like, regulatory domain"/>
    <property type="match status" value="1"/>
</dbReference>
<evidence type="ECO:0000256" key="1">
    <source>
        <dbReference type="SAM" id="MobiDB-lite"/>
    </source>
</evidence>
<comment type="caution">
    <text evidence="3">The sequence shown here is derived from an EMBL/GenBank/DDBJ whole genome shotgun (WGS) entry which is preliminary data.</text>
</comment>
<gene>
    <name evidence="3" type="ORF">EZS27_007235</name>
</gene>
<feature type="compositionally biased region" description="Gly residues" evidence="1">
    <location>
        <begin position="926"/>
        <end position="937"/>
    </location>
</feature>
<name>A0A5J4SIK1_9ZZZZ</name>
<feature type="region of interest" description="Disordered" evidence="1">
    <location>
        <begin position="382"/>
        <end position="401"/>
    </location>
</feature>
<dbReference type="InterPro" id="IPR008969">
    <property type="entry name" value="CarboxyPept-like_regulatory"/>
</dbReference>
<dbReference type="SUPFAM" id="SSF56935">
    <property type="entry name" value="Porins"/>
    <property type="match status" value="1"/>
</dbReference>
<reference evidence="3" key="1">
    <citation type="submission" date="2019-03" db="EMBL/GenBank/DDBJ databases">
        <title>Single cell metagenomics reveals metabolic interactions within the superorganism composed of flagellate Streblomastix strix and complex community of Bacteroidetes bacteria on its surface.</title>
        <authorList>
            <person name="Treitli S.C."/>
            <person name="Kolisko M."/>
            <person name="Husnik F."/>
            <person name="Keeling P."/>
            <person name="Hampl V."/>
        </authorList>
    </citation>
    <scope>NUCLEOTIDE SEQUENCE</scope>
    <source>
        <strain evidence="3">STM</strain>
    </source>
</reference>
<feature type="compositionally biased region" description="Polar residues" evidence="1">
    <location>
        <begin position="385"/>
        <end position="401"/>
    </location>
</feature>
<sequence length="937" mass="103831">MVAQNKNITISGSVIEEATGQAIEQATVQLYSLPDSTFVGGVATLSKGTFTLPKVQAGRYVLKVSYIGFQTKIIPLRLSSSRLNYTVGSISLLSDAIMLSEAVITAQAPPVTIKADTVEYNTSAYRVPEGSMLEELVKKLPGAEVSDEGKITINGKEVKKIMVDGKEFFSDDPTVSMKNLPVEIVEKIKAYDRKSDMARITGIDDGNEETVLDLTVKKGMKQGWIGNFIAGYGSKARYEAGGMMSRFQDDATFSILGSANNTNNRGSSEFGDSGQGFGSGGGFGGGGNGFGNGGSGMGAGVTTARSLGMNFAKETKKLQIGGNIQYGYSDNDVQRKSVMETFLGQQSSFENSANSSRRKRNDVRADFRLEWRPDTMTTIIFRPNGNYSTTGLSSQSGSETFNNDRQLVNAKESKSTSKSDSYSFNGRFQLFRKLNNEGRNLFVGANFGYSEGDTKSDSHSETGFYKDGNEDTAVEYDRQTDRTNDSRNWNVSVAYTEPVFKNHFLQTSYEFSHRKRLSQSLVSDQDSIMTNGYVESLSSRVENFYDTHTAELSLRGIHPIVMYNIGIGANPQSSLSKTSVGPNTNKQLPRQNVVNISPNAMMRFNFSKQHTLIFRYRGRSEAPNVEDLQDVIDQTDPLNIRYGNPNLKPSFTNNMMMFYNKFVPGAMRSYVLNLFYMNTVNSVANRMQYDVATGKRIYDRVNVNGNWSTNGFFSFNAPLKNKKFTLTSGTNVTYSDAVSYTSIENTDAQLSATHNLRAGERLGGNYRNDLFDISLNASINYNKTQNDKQTNSNRETFDYFLGGSTNINLPWQIYLSTDVNYRIKEGYSGNEFNNNELMWNAQLSKSFLKNNAATIRIKIYDILQQQSNLSRNISETMMSDTEYNTLGSYFMVYFVYRLNTLGGKAPAQRQSFGSGFEGGGRRDRTGGGGGFGGGRRF</sequence>
<evidence type="ECO:0000259" key="2">
    <source>
        <dbReference type="Pfam" id="PF14905"/>
    </source>
</evidence>
<dbReference type="Pfam" id="PF14905">
    <property type="entry name" value="OMP_b-brl_3"/>
    <property type="match status" value="1"/>
</dbReference>
<feature type="region of interest" description="Disordered" evidence="1">
    <location>
        <begin position="452"/>
        <end position="473"/>
    </location>
</feature>
<feature type="domain" description="Outer membrane protein beta-barrel" evidence="2">
    <location>
        <begin position="432"/>
        <end position="743"/>
    </location>
</feature>
<feature type="region of interest" description="Disordered" evidence="1">
    <location>
        <begin position="912"/>
        <end position="937"/>
    </location>
</feature>
<dbReference type="InterPro" id="IPR041700">
    <property type="entry name" value="OMP_b-brl_3"/>
</dbReference>
<proteinExistence type="predicted"/>
<dbReference type="AlphaFoldDB" id="A0A5J4SIK1"/>
<dbReference type="Pfam" id="PF13620">
    <property type="entry name" value="CarboxypepD_reg"/>
    <property type="match status" value="1"/>
</dbReference>
<accession>A0A5J4SIK1</accession>
<organism evidence="3">
    <name type="scientific">termite gut metagenome</name>
    <dbReference type="NCBI Taxonomy" id="433724"/>
    <lineage>
        <taxon>unclassified sequences</taxon>
        <taxon>metagenomes</taxon>
        <taxon>organismal metagenomes</taxon>
    </lineage>
</organism>
<dbReference type="EMBL" id="SNRY01000182">
    <property type="protein sequence ID" value="KAA6345161.1"/>
    <property type="molecule type" value="Genomic_DNA"/>
</dbReference>
<protein>
    <recommendedName>
        <fullName evidence="2">Outer membrane protein beta-barrel domain-containing protein</fullName>
    </recommendedName>
</protein>
<dbReference type="SUPFAM" id="SSF49464">
    <property type="entry name" value="Carboxypeptidase regulatory domain-like"/>
    <property type="match status" value="1"/>
</dbReference>
<evidence type="ECO:0000313" key="3">
    <source>
        <dbReference type="EMBL" id="KAA6345161.1"/>
    </source>
</evidence>